<protein>
    <submittedName>
        <fullName evidence="1">Uncharacterized protein</fullName>
    </submittedName>
</protein>
<proteinExistence type="predicted"/>
<reference evidence="1" key="2">
    <citation type="journal article" date="2015" name="Data Brief">
        <title>Shoot transcriptome of the giant reed, Arundo donax.</title>
        <authorList>
            <person name="Barrero R.A."/>
            <person name="Guerrero F.D."/>
            <person name="Moolhuijzen P."/>
            <person name="Goolsby J.A."/>
            <person name="Tidwell J."/>
            <person name="Bellgard S.E."/>
            <person name="Bellgard M.I."/>
        </authorList>
    </citation>
    <scope>NUCLEOTIDE SEQUENCE</scope>
    <source>
        <tissue evidence="1">Shoot tissue taken approximately 20 cm above the soil surface</tissue>
    </source>
</reference>
<organism evidence="1">
    <name type="scientific">Arundo donax</name>
    <name type="common">Giant reed</name>
    <name type="synonym">Donax arundinaceus</name>
    <dbReference type="NCBI Taxonomy" id="35708"/>
    <lineage>
        <taxon>Eukaryota</taxon>
        <taxon>Viridiplantae</taxon>
        <taxon>Streptophyta</taxon>
        <taxon>Embryophyta</taxon>
        <taxon>Tracheophyta</taxon>
        <taxon>Spermatophyta</taxon>
        <taxon>Magnoliopsida</taxon>
        <taxon>Liliopsida</taxon>
        <taxon>Poales</taxon>
        <taxon>Poaceae</taxon>
        <taxon>PACMAD clade</taxon>
        <taxon>Arundinoideae</taxon>
        <taxon>Arundineae</taxon>
        <taxon>Arundo</taxon>
    </lineage>
</organism>
<sequence>MHHLAVCMLNHMHGVCVCAKEMYNHQDLM</sequence>
<dbReference type="AlphaFoldDB" id="A0A0A8XU22"/>
<reference evidence="1" key="1">
    <citation type="submission" date="2014-09" db="EMBL/GenBank/DDBJ databases">
        <authorList>
            <person name="Magalhaes I.L.F."/>
            <person name="Oliveira U."/>
            <person name="Santos F.R."/>
            <person name="Vidigal T.H.D.A."/>
            <person name="Brescovit A.D."/>
            <person name="Santos A.J."/>
        </authorList>
    </citation>
    <scope>NUCLEOTIDE SEQUENCE</scope>
    <source>
        <tissue evidence="1">Shoot tissue taken approximately 20 cm above the soil surface</tissue>
    </source>
</reference>
<evidence type="ECO:0000313" key="1">
    <source>
        <dbReference type="EMBL" id="JAD17391.1"/>
    </source>
</evidence>
<name>A0A0A8XU22_ARUDO</name>
<accession>A0A0A8XU22</accession>
<dbReference type="EMBL" id="GBRH01280504">
    <property type="protein sequence ID" value="JAD17391.1"/>
    <property type="molecule type" value="Transcribed_RNA"/>
</dbReference>